<gene>
    <name evidence="3" type="ORF">DVH24_028894</name>
</gene>
<dbReference type="Proteomes" id="UP000290289">
    <property type="component" value="Chromosome 15"/>
</dbReference>
<dbReference type="PANTHER" id="PTHR46740:SF1">
    <property type="entry name" value="DYAD PROTEIN"/>
    <property type="match status" value="1"/>
</dbReference>
<keyword evidence="4" id="KW-1185">Reference proteome</keyword>
<organism evidence="3 4">
    <name type="scientific">Malus domestica</name>
    <name type="common">Apple</name>
    <name type="synonym">Pyrus malus</name>
    <dbReference type="NCBI Taxonomy" id="3750"/>
    <lineage>
        <taxon>Eukaryota</taxon>
        <taxon>Viridiplantae</taxon>
        <taxon>Streptophyta</taxon>
        <taxon>Embryophyta</taxon>
        <taxon>Tracheophyta</taxon>
        <taxon>Spermatophyta</taxon>
        <taxon>Magnoliopsida</taxon>
        <taxon>eudicotyledons</taxon>
        <taxon>Gunneridae</taxon>
        <taxon>Pentapetalae</taxon>
        <taxon>rosids</taxon>
        <taxon>fabids</taxon>
        <taxon>Rosales</taxon>
        <taxon>Rosaceae</taxon>
        <taxon>Amygdaloideae</taxon>
        <taxon>Maleae</taxon>
        <taxon>Malus</taxon>
    </lineage>
</organism>
<reference evidence="3 4" key="1">
    <citation type="submission" date="2018-10" db="EMBL/GenBank/DDBJ databases">
        <title>A high-quality apple genome assembly.</title>
        <authorList>
            <person name="Hu J."/>
        </authorList>
    </citation>
    <scope>NUCLEOTIDE SEQUENCE [LARGE SCALE GENOMIC DNA]</scope>
    <source>
        <strain evidence="4">cv. HFTH1</strain>
        <tissue evidence="3">Young leaf</tissue>
    </source>
</reference>
<sequence length="612" mass="69884">MDGKRTTLSPNTPFRFFLSGFLLGDTQMAQWGTRRRIVFLGRHDGNKPPLSSGSSYSTHEVKAVKTEPLEVPEIKKRKRLSLSELKEKEALLCTKRPTSSKVMTKKCSNVIERWTVERYKQAEQAILEILKAEDATFGNPISRSDLRMAARKRIGDTGLLDHLLKHLDGKVAPGGSERFRRWFNTSGRMEYWLESDDLANIRQEAGVHDPYWVPTSRLMPGGGPFDDSVSAGELKLLRAEVDKMKSDIQELLLSQKQEKDQANQERLEDLAKWKAQSEQSLKVILGSWKGMQDNFEELMTWKDKVEQQLVEITNVLNNMQGPKQYTVTKTEASEQWEDWLESTNLDCFQGNKLVPWFESNSLVNSEEEVIIQDPCLALRLRSRHGDSSSQDPFCKVKEDKAEMERDVCELLLEKQSGFQANVTPDSSATANSKSDLDNLVVFQEMFQELFNWKYITEQKLSEISNTVNVMKQNSKLLTPPAPHVPEDGTHCMEYHPCFILARTIGFRCCIAFTKLLLPEITVLATKPVRPASNLHVESEPLLSYDIATADMKRIYKVPHAFCYANFVAYTFGGDLFKWTLVYITLLLRLRLQIETVTVEMEDRIVALSPQIV</sequence>
<protein>
    <recommendedName>
        <fullName evidence="2">PTC1-like winged helix-turn-helix domain-containing protein</fullName>
    </recommendedName>
</protein>
<dbReference type="PANTHER" id="PTHR46740">
    <property type="entry name" value="PROTEIN DYAD"/>
    <property type="match status" value="1"/>
</dbReference>
<dbReference type="AlphaFoldDB" id="A0A498HZ29"/>
<evidence type="ECO:0000313" key="3">
    <source>
        <dbReference type="EMBL" id="RXH74173.1"/>
    </source>
</evidence>
<keyword evidence="1" id="KW-0175">Coiled coil</keyword>
<dbReference type="InterPro" id="IPR044221">
    <property type="entry name" value="DYAD/AMEIOTIC1"/>
</dbReference>
<dbReference type="InterPro" id="IPR059080">
    <property type="entry name" value="WHD_PTC1"/>
</dbReference>
<accession>A0A498HZ29</accession>
<dbReference type="STRING" id="3750.A0A498HZ29"/>
<dbReference type="GO" id="GO:0051177">
    <property type="term" value="P:meiotic sister chromatid cohesion"/>
    <property type="evidence" value="ECO:0007669"/>
    <property type="project" value="InterPro"/>
</dbReference>
<feature type="domain" description="PTC1-like winged helix-turn-helix" evidence="2">
    <location>
        <begin position="113"/>
        <end position="195"/>
    </location>
</feature>
<evidence type="ECO:0000313" key="4">
    <source>
        <dbReference type="Proteomes" id="UP000290289"/>
    </source>
</evidence>
<evidence type="ECO:0000259" key="2">
    <source>
        <dbReference type="Pfam" id="PF25874"/>
    </source>
</evidence>
<dbReference type="GO" id="GO:0007131">
    <property type="term" value="P:reciprocal meiotic recombination"/>
    <property type="evidence" value="ECO:0007669"/>
    <property type="project" value="InterPro"/>
</dbReference>
<feature type="coiled-coil region" evidence="1">
    <location>
        <begin position="234"/>
        <end position="265"/>
    </location>
</feature>
<dbReference type="Pfam" id="PF25874">
    <property type="entry name" value="WHD_plant_repro"/>
    <property type="match status" value="1"/>
</dbReference>
<comment type="caution">
    <text evidence="3">The sequence shown here is derived from an EMBL/GenBank/DDBJ whole genome shotgun (WGS) entry which is preliminary data.</text>
</comment>
<evidence type="ECO:0000256" key="1">
    <source>
        <dbReference type="SAM" id="Coils"/>
    </source>
</evidence>
<name>A0A498HZ29_MALDO</name>
<proteinExistence type="predicted"/>
<dbReference type="EMBL" id="RDQH01000341">
    <property type="protein sequence ID" value="RXH74173.1"/>
    <property type="molecule type" value="Genomic_DNA"/>
</dbReference>